<dbReference type="AlphaFoldDB" id="A0A5B2TAC6"/>
<dbReference type="Proteomes" id="UP000322110">
    <property type="component" value="Unassembled WGS sequence"/>
</dbReference>
<dbReference type="InterPro" id="IPR046373">
    <property type="entry name" value="Acyl-CoA_Oxase/DH_mid-dom_sf"/>
</dbReference>
<dbReference type="RefSeq" id="WP_149814405.1">
    <property type="nucleotide sequence ID" value="NZ_VUKA01000054.1"/>
</dbReference>
<comment type="caution">
    <text evidence="1">The sequence shown here is derived from an EMBL/GenBank/DDBJ whole genome shotgun (WGS) entry which is preliminary data.</text>
</comment>
<name>A0A5B2TAC6_9PROT</name>
<proteinExistence type="predicted"/>
<dbReference type="OrthoDB" id="7316074at2"/>
<protein>
    <submittedName>
        <fullName evidence="1">Uncharacterized protein</fullName>
    </submittedName>
</protein>
<sequence length="133" mass="14118">MTDYLKVVEEVSRVDGTVGWCVTIGGGAPPWLVGGLRGTGSHDYRVTDLFVPASHAVALGQEPVQPSPLYALPPHTVLGLTIAAVPLGIARTALDAVREISASKTPRIRSELLDTSNYPLLHGLCVQDGRLRP</sequence>
<dbReference type="GO" id="GO:0016627">
    <property type="term" value="F:oxidoreductase activity, acting on the CH-CH group of donors"/>
    <property type="evidence" value="ECO:0007669"/>
    <property type="project" value="InterPro"/>
</dbReference>
<reference evidence="1 2" key="1">
    <citation type="journal article" date="2015" name="Int. J. Syst. Evol. Microbiol.">
        <title>Roseomonas oryzae sp. nov., isolated from paddy rhizosphere soil.</title>
        <authorList>
            <person name="Ramaprasad E.V."/>
            <person name="Sasikala Ch."/>
            <person name="Ramana Ch.V."/>
        </authorList>
    </citation>
    <scope>NUCLEOTIDE SEQUENCE [LARGE SCALE GENOMIC DNA]</scope>
    <source>
        <strain evidence="1 2">KCTC 42542</strain>
    </source>
</reference>
<dbReference type="EMBL" id="VUKA01000054">
    <property type="protein sequence ID" value="KAA2211189.1"/>
    <property type="molecule type" value="Genomic_DNA"/>
</dbReference>
<gene>
    <name evidence="1" type="ORF">F0Q34_21430</name>
</gene>
<keyword evidence="2" id="KW-1185">Reference proteome</keyword>
<evidence type="ECO:0000313" key="2">
    <source>
        <dbReference type="Proteomes" id="UP000322110"/>
    </source>
</evidence>
<accession>A0A5B2TAC6</accession>
<evidence type="ECO:0000313" key="1">
    <source>
        <dbReference type="EMBL" id="KAA2211189.1"/>
    </source>
</evidence>
<dbReference type="Gene3D" id="2.40.110.10">
    <property type="entry name" value="Butyryl-CoA Dehydrogenase, subunit A, domain 2"/>
    <property type="match status" value="1"/>
</dbReference>
<dbReference type="Gene3D" id="1.20.140.10">
    <property type="entry name" value="Butyryl-CoA Dehydrogenase, subunit A, domain 3"/>
    <property type="match status" value="1"/>
</dbReference>
<organism evidence="1 2">
    <name type="scientific">Teichococcus oryzae</name>
    <dbReference type="NCBI Taxonomy" id="1608942"/>
    <lineage>
        <taxon>Bacteria</taxon>
        <taxon>Pseudomonadati</taxon>
        <taxon>Pseudomonadota</taxon>
        <taxon>Alphaproteobacteria</taxon>
        <taxon>Acetobacterales</taxon>
        <taxon>Roseomonadaceae</taxon>
        <taxon>Roseomonas</taxon>
    </lineage>
</organism>